<sequence>MQSILQSNNRCHTHALAPDPTVTDKKTDEAPTLVSSCSHHQLISHTLAILRRLAERRPSNLSGLPRVNSQRQALNSSSKPVRSLWTKDNVATEATLLVMAMAKLLRRTVTVIWGDCGTKALWQRILKDFIACVIATIIAILPQLRSWSTFLIPMVVAFAHPAQRMGVVVENIIMVIFGSGLGLSWCMLGLYLASLVYDTNKPAAFTIRALFYLACTLLHGYLRSSTPRLFLFVLFVILPAITLLTAPTVATPTLYTTIYVPILIGVGVMFFANVAIFPEFSSSYLGTSTISALSEMVDTLERATHWFVTPGGDRIESQTQGEPLITPHADDNGTKEQHKQQQQKWQIKQLAIRYWRKFSAPFPNPFLLAISATTTSRSPLHATTLASLTERKPIIRSKLTSCKTAQNEVNFEISISPLAPSDMKPISVDLMSHLSQSIITLIGACENKFIVLDDDGLEESDLAADDDAVQSPGCLSPLDGSATPASSVPEANLRLNSGVRSRSRARNSTAPSSRVDYIKLNRQIELSSAELLESIVMRLRVPVQEFQASTNEAVALLISCLAYCYDVPTLPSGAPTPRGIHLEEIDLRVDLFTDALTLFDQQSTEQLKLIAMQETGLSLDFMPRMETFLISSFLLAFRQSSTHILKMLRHARQLVEQRQRRHNRPSIWIPHYSSLRKWLRTAGERDSMVLPEGARQAARRGDLVGNGPPISEPNGSGNILDSEAQPRQRMPDEEAGSTTASQILKSLRNRNAKNKKKEKKGEKPLQCKQNDKRGKDSSDSGILWLRGKAADVLEWAQDSDDLAYALRLSFAVFLVSWPAFVPSWNAWYGDVHGVWAPLQLIFIFEVAIGTSLVTFVFRLIGLVLGCTAGYVSFVIAGGSRAITVVVLAFTLLPSAYIHVATKYVKAGAAAIISINVVALASANINTEPSHEVYYKRLIAFIVGGVTATLVEVSVSPVRARDRLVESLSACVRHIQNMQGAMSVGVDGPEVVDPRSPKLHRRFDKWREKAQASLAAAETFLPFCSSEPRLKGSFKKLAPIYTEIVYVLHQIIDRMDNVVQLRRAYGSSVLEALNPQAYTYRRSMAASCALMLFSVNEALTTWLPLPQFIPSARVAHLRLIHRVREIITSQASTSAPVTPTVSHASHFRSASECEDQANEKIARLITKHNFLSWNASAAGQMEIVEYLEELVELVKMLVGVNAFRSGMLEKPKYTYYAQMKESRQESLTMARSNTSSGSSTAHQSGVSQQEETGEVQDFALRRIDSVAVRSEASSHGSHGEDYATRPGRRRESTYEENLGEVPISLQRVNSRLWQGNGTARRRRSTITSLR</sequence>
<gene>
    <name evidence="8" type="ORF">THARTR1_07241</name>
</gene>
<feature type="region of interest" description="Disordered" evidence="5">
    <location>
        <begin position="1268"/>
        <end position="1297"/>
    </location>
</feature>
<feature type="region of interest" description="Disordered" evidence="5">
    <location>
        <begin position="1"/>
        <end position="30"/>
    </location>
</feature>
<feature type="compositionally biased region" description="Polar residues" evidence="5">
    <location>
        <begin position="1"/>
        <end position="10"/>
    </location>
</feature>
<evidence type="ECO:0000313" key="9">
    <source>
        <dbReference type="Proteomes" id="UP000236290"/>
    </source>
</evidence>
<evidence type="ECO:0000256" key="5">
    <source>
        <dbReference type="SAM" id="MobiDB-lite"/>
    </source>
</evidence>
<comment type="subcellular location">
    <subcellularLocation>
        <location evidence="1">Membrane</location>
        <topology evidence="1">Multi-pass membrane protein</topology>
    </subcellularLocation>
</comment>
<accession>A0A2K0U2P9</accession>
<dbReference type="OrthoDB" id="68611at2759"/>
<evidence type="ECO:0000256" key="1">
    <source>
        <dbReference type="ARBA" id="ARBA00004141"/>
    </source>
</evidence>
<evidence type="ECO:0000259" key="7">
    <source>
        <dbReference type="Pfam" id="PF13515"/>
    </source>
</evidence>
<keyword evidence="3 6" id="KW-1133">Transmembrane helix</keyword>
<keyword evidence="2 6" id="KW-0812">Transmembrane</keyword>
<feature type="region of interest" description="Disordered" evidence="5">
    <location>
        <begin position="689"/>
        <end position="778"/>
    </location>
</feature>
<dbReference type="PANTHER" id="PTHR37994:SF4">
    <property type="entry name" value="ER TRANSPORTER 6TM N-TERMINAL DOMAIN-CONTAINING PROTEIN-RELATED"/>
    <property type="match status" value="1"/>
</dbReference>
<feature type="transmembrane region" description="Helical" evidence="6">
    <location>
        <begin position="258"/>
        <end position="277"/>
    </location>
</feature>
<dbReference type="GO" id="GO:0016020">
    <property type="term" value="C:membrane"/>
    <property type="evidence" value="ECO:0007669"/>
    <property type="project" value="UniProtKB-SubCell"/>
</dbReference>
<reference evidence="8 9" key="1">
    <citation type="submission" date="2017-02" db="EMBL/GenBank/DDBJ databases">
        <title>Genomes of Trichoderma spp. with biocontrol activity.</title>
        <authorList>
            <person name="Gardiner D."/>
            <person name="Kazan K."/>
            <person name="Vos C."/>
            <person name="Harvey P."/>
        </authorList>
    </citation>
    <scope>NUCLEOTIDE SEQUENCE [LARGE SCALE GENOMIC DNA]</scope>
    <source>
        <strain evidence="8 9">Tr1</strain>
    </source>
</reference>
<dbReference type="Proteomes" id="UP000236290">
    <property type="component" value="Unassembled WGS sequence"/>
</dbReference>
<dbReference type="EMBL" id="MTYI01000111">
    <property type="protein sequence ID" value="PNP52032.1"/>
    <property type="molecule type" value="Genomic_DNA"/>
</dbReference>
<protein>
    <recommendedName>
        <fullName evidence="7">Integral membrane bound transporter domain-containing protein</fullName>
    </recommendedName>
</protein>
<feature type="compositionally biased region" description="Polar residues" evidence="5">
    <location>
        <begin position="1225"/>
        <end position="1249"/>
    </location>
</feature>
<name>A0A2K0U2P9_TRIHA</name>
<evidence type="ECO:0000256" key="6">
    <source>
        <dbReference type="SAM" id="Phobius"/>
    </source>
</evidence>
<keyword evidence="4 6" id="KW-0472">Membrane</keyword>
<dbReference type="PANTHER" id="PTHR37994">
    <property type="entry name" value="ARAE_2_N DOMAIN-CONTAINING PROTEIN-RELATED"/>
    <property type="match status" value="1"/>
</dbReference>
<feature type="transmembrane region" description="Helical" evidence="6">
    <location>
        <begin position="802"/>
        <end position="820"/>
    </location>
</feature>
<feature type="compositionally biased region" description="Basic and acidic residues" evidence="5">
    <location>
        <begin position="1276"/>
        <end position="1292"/>
    </location>
</feature>
<organism evidence="8 9">
    <name type="scientific">Trichoderma harzianum</name>
    <name type="common">Hypocrea lixii</name>
    <dbReference type="NCBI Taxonomy" id="5544"/>
    <lineage>
        <taxon>Eukaryota</taxon>
        <taxon>Fungi</taxon>
        <taxon>Dikarya</taxon>
        <taxon>Ascomycota</taxon>
        <taxon>Pezizomycotina</taxon>
        <taxon>Sordariomycetes</taxon>
        <taxon>Hypocreomycetidae</taxon>
        <taxon>Hypocreales</taxon>
        <taxon>Hypocreaceae</taxon>
        <taxon>Trichoderma</taxon>
    </lineage>
</organism>
<feature type="transmembrane region" description="Helical" evidence="6">
    <location>
        <begin position="175"/>
        <end position="197"/>
    </location>
</feature>
<dbReference type="Pfam" id="PF13515">
    <property type="entry name" value="FUSC_2"/>
    <property type="match status" value="1"/>
</dbReference>
<feature type="transmembrane region" description="Helical" evidence="6">
    <location>
        <begin position="903"/>
        <end position="925"/>
    </location>
</feature>
<evidence type="ECO:0000256" key="4">
    <source>
        <dbReference type="ARBA" id="ARBA00023136"/>
    </source>
</evidence>
<dbReference type="InterPro" id="IPR049453">
    <property type="entry name" value="Memb_transporter_dom"/>
</dbReference>
<feature type="region of interest" description="Disordered" evidence="5">
    <location>
        <begin position="1225"/>
        <end position="1253"/>
    </location>
</feature>
<evidence type="ECO:0000256" key="2">
    <source>
        <dbReference type="ARBA" id="ARBA00022692"/>
    </source>
</evidence>
<feature type="transmembrane region" description="Helical" evidence="6">
    <location>
        <begin position="229"/>
        <end position="246"/>
    </location>
</feature>
<feature type="transmembrane region" description="Helical" evidence="6">
    <location>
        <begin position="937"/>
        <end position="957"/>
    </location>
</feature>
<feature type="compositionally biased region" description="Basic and acidic residues" evidence="5">
    <location>
        <begin position="759"/>
        <end position="778"/>
    </location>
</feature>
<comment type="caution">
    <text evidence="8">The sequence shown here is derived from an EMBL/GenBank/DDBJ whole genome shotgun (WGS) entry which is preliminary data.</text>
</comment>
<proteinExistence type="predicted"/>
<feature type="compositionally biased region" description="Basic residues" evidence="5">
    <location>
        <begin position="747"/>
        <end position="758"/>
    </location>
</feature>
<evidence type="ECO:0000256" key="3">
    <source>
        <dbReference type="ARBA" id="ARBA00022989"/>
    </source>
</evidence>
<evidence type="ECO:0000313" key="8">
    <source>
        <dbReference type="EMBL" id="PNP52032.1"/>
    </source>
</evidence>
<feature type="transmembrane region" description="Helical" evidence="6">
    <location>
        <begin position="873"/>
        <end position="897"/>
    </location>
</feature>
<feature type="domain" description="Integral membrane bound transporter" evidence="7">
    <location>
        <begin position="827"/>
        <end position="950"/>
    </location>
</feature>
<feature type="transmembrane region" description="Helical" evidence="6">
    <location>
        <begin position="840"/>
        <end position="861"/>
    </location>
</feature>
<feature type="transmembrane region" description="Helical" evidence="6">
    <location>
        <begin position="203"/>
        <end position="222"/>
    </location>
</feature>